<evidence type="ECO:0000313" key="2">
    <source>
        <dbReference type="Proteomes" id="UP000290975"/>
    </source>
</evidence>
<protein>
    <recommendedName>
        <fullName evidence="3">HNH endonuclease</fullName>
    </recommendedName>
</protein>
<dbReference type="EMBL" id="BBQY01000049">
    <property type="protein sequence ID" value="GBH32896.1"/>
    <property type="molecule type" value="Genomic_DNA"/>
</dbReference>
<dbReference type="RefSeq" id="WP_043150372.1">
    <property type="nucleotide sequence ID" value="NZ_BBQY01000049.1"/>
</dbReference>
<gene>
    <name evidence="1" type="ORF">MBESOW_P4125</name>
</gene>
<evidence type="ECO:0000313" key="1">
    <source>
        <dbReference type="EMBL" id="GBH32896.1"/>
    </source>
</evidence>
<name>A0A401J8A0_SPHXE</name>
<reference evidence="1 2" key="1">
    <citation type="submission" date="2014-12" db="EMBL/GenBank/DDBJ databases">
        <title>Whole genome sequencing of Sphingobium xenophagum OW59.</title>
        <authorList>
            <person name="Ohta Y."/>
            <person name="Nishi S."/>
            <person name="Hatada Y."/>
        </authorList>
    </citation>
    <scope>NUCLEOTIDE SEQUENCE [LARGE SCALE GENOMIC DNA]</scope>
    <source>
        <strain evidence="1 2">OW59</strain>
    </source>
</reference>
<evidence type="ECO:0008006" key="3">
    <source>
        <dbReference type="Google" id="ProtNLM"/>
    </source>
</evidence>
<sequence length="73" mass="8043">MARRTCIICAEPAGSREHLFPAALGGRRVNKRIYCAHHNHALADGAGVLAEQLRTINAILMVESDRDRSVPHK</sequence>
<organism evidence="1 2">
    <name type="scientific">Sphingobium xenophagum</name>
    <dbReference type="NCBI Taxonomy" id="121428"/>
    <lineage>
        <taxon>Bacteria</taxon>
        <taxon>Pseudomonadati</taxon>
        <taxon>Pseudomonadota</taxon>
        <taxon>Alphaproteobacteria</taxon>
        <taxon>Sphingomonadales</taxon>
        <taxon>Sphingomonadaceae</taxon>
        <taxon>Sphingobium</taxon>
    </lineage>
</organism>
<keyword evidence="2" id="KW-1185">Reference proteome</keyword>
<comment type="caution">
    <text evidence="1">The sequence shown here is derived from an EMBL/GenBank/DDBJ whole genome shotgun (WGS) entry which is preliminary data.</text>
</comment>
<proteinExistence type="predicted"/>
<accession>A0A401J8A0</accession>
<dbReference type="AlphaFoldDB" id="A0A401J8A0"/>
<dbReference type="Proteomes" id="UP000290975">
    <property type="component" value="Unassembled WGS sequence"/>
</dbReference>